<feature type="domain" description="BTB" evidence="1">
    <location>
        <begin position="19"/>
        <end position="110"/>
    </location>
</feature>
<protein>
    <recommendedName>
        <fullName evidence="1">BTB domain-containing protein</fullName>
    </recommendedName>
</protein>
<evidence type="ECO:0000313" key="2">
    <source>
        <dbReference type="EMBL" id="JAS84312.1"/>
    </source>
</evidence>
<evidence type="ECO:0000259" key="1">
    <source>
        <dbReference type="Pfam" id="PF00651"/>
    </source>
</evidence>
<sequence length="156" mass="17809">DKNLPSHVSYWLTASSKNDCFFVLGSEEKETERIGAVKIFLMGYSVPLQNMLEDSELAELGDTRVVDIEPGTFRIFLKCVYGGSDVIIPTLSFQESVDLLYVMEKYLVAEFIPRVLSHIMFLLPLTFENIFIAISNPVCFLYKKLEDALLKILERD</sequence>
<dbReference type="InterPro" id="IPR011333">
    <property type="entry name" value="SKP1/BTB/POZ_sf"/>
</dbReference>
<dbReference type="EMBL" id="GECU01023394">
    <property type="protein sequence ID" value="JAS84312.1"/>
    <property type="molecule type" value="Transcribed_RNA"/>
</dbReference>
<proteinExistence type="predicted"/>
<organism evidence="2">
    <name type="scientific">Homalodisca liturata</name>
    <dbReference type="NCBI Taxonomy" id="320908"/>
    <lineage>
        <taxon>Eukaryota</taxon>
        <taxon>Metazoa</taxon>
        <taxon>Ecdysozoa</taxon>
        <taxon>Arthropoda</taxon>
        <taxon>Hexapoda</taxon>
        <taxon>Insecta</taxon>
        <taxon>Pterygota</taxon>
        <taxon>Neoptera</taxon>
        <taxon>Paraneoptera</taxon>
        <taxon>Hemiptera</taxon>
        <taxon>Auchenorrhyncha</taxon>
        <taxon>Membracoidea</taxon>
        <taxon>Cicadellidae</taxon>
        <taxon>Cicadellinae</taxon>
        <taxon>Proconiini</taxon>
        <taxon>Homalodisca</taxon>
    </lineage>
</organism>
<reference evidence="2" key="1">
    <citation type="submission" date="2015-11" db="EMBL/GenBank/DDBJ databases">
        <title>De novo transcriptome assembly of four potential Pierce s Disease insect vectors from Arizona vineyards.</title>
        <authorList>
            <person name="Tassone E.E."/>
        </authorList>
    </citation>
    <scope>NUCLEOTIDE SEQUENCE</scope>
</reference>
<dbReference type="InterPro" id="IPR000210">
    <property type="entry name" value="BTB/POZ_dom"/>
</dbReference>
<dbReference type="SUPFAM" id="SSF54695">
    <property type="entry name" value="POZ domain"/>
    <property type="match status" value="1"/>
</dbReference>
<feature type="non-terminal residue" evidence="2">
    <location>
        <position position="1"/>
    </location>
</feature>
<accession>A0A1B6IBN2</accession>
<feature type="non-terminal residue" evidence="2">
    <location>
        <position position="156"/>
    </location>
</feature>
<gene>
    <name evidence="2" type="ORF">g.57838</name>
</gene>
<dbReference type="Pfam" id="PF00651">
    <property type="entry name" value="BTB"/>
    <property type="match status" value="1"/>
</dbReference>
<name>A0A1B6IBN2_9HEMI</name>
<dbReference type="AlphaFoldDB" id="A0A1B6IBN2"/>
<dbReference type="Gene3D" id="3.30.710.10">
    <property type="entry name" value="Potassium Channel Kv1.1, Chain A"/>
    <property type="match status" value="1"/>
</dbReference>